<dbReference type="Gene3D" id="1.10.290.10">
    <property type="entry name" value="Topoisomerase I, domain 4"/>
    <property type="match status" value="1"/>
</dbReference>
<dbReference type="Pfam" id="PF01751">
    <property type="entry name" value="Toprim"/>
    <property type="match status" value="1"/>
</dbReference>
<dbReference type="GO" id="GO:0043597">
    <property type="term" value="C:cytoplasmic replication fork"/>
    <property type="evidence" value="ECO:0007669"/>
    <property type="project" value="TreeGrafter"/>
</dbReference>
<keyword evidence="2" id="KW-0238">DNA-binding</keyword>
<protein>
    <submittedName>
        <fullName evidence="5">Type IA DNA topoisomerase</fullName>
    </submittedName>
</protein>
<keyword evidence="3 5" id="KW-0413">Isomerase</keyword>
<dbReference type="Gene3D" id="1.10.460.10">
    <property type="entry name" value="Topoisomerase I, domain 2"/>
    <property type="match status" value="1"/>
</dbReference>
<name>A0A387BG45_9LACT</name>
<dbReference type="GO" id="GO:0003677">
    <property type="term" value="F:DNA binding"/>
    <property type="evidence" value="ECO:0007669"/>
    <property type="project" value="UniProtKB-KW"/>
</dbReference>
<dbReference type="Gene3D" id="2.70.20.10">
    <property type="entry name" value="Topoisomerase I, domain 3"/>
    <property type="match status" value="1"/>
</dbReference>
<evidence type="ECO:0000256" key="3">
    <source>
        <dbReference type="ARBA" id="ARBA00023235"/>
    </source>
</evidence>
<dbReference type="InterPro" id="IPR013825">
    <property type="entry name" value="Topo_IA_cen_sub2"/>
</dbReference>
<gene>
    <name evidence="5" type="ORF">D7I46_01140</name>
</gene>
<dbReference type="KEGG" id="lact:D7I46_01140"/>
<dbReference type="AlphaFoldDB" id="A0A387BG45"/>
<dbReference type="SMART" id="SM00493">
    <property type="entry name" value="TOPRIM"/>
    <property type="match status" value="1"/>
</dbReference>
<dbReference type="PROSITE" id="PS52039">
    <property type="entry name" value="TOPO_IA_2"/>
    <property type="match status" value="1"/>
</dbReference>
<accession>A0A387BG45</accession>
<proteinExistence type="predicted"/>
<dbReference type="PANTHER" id="PTHR11390:SF21">
    <property type="entry name" value="DNA TOPOISOMERASE 3-ALPHA"/>
    <property type="match status" value="1"/>
</dbReference>
<sequence length="702" mass="79416">MSIFVLSEKNTQQAKKYAQALFGHTRRNKEGFYEGVWAGNSMVIGYLGGHLYEQYSPADYTDRWNAREAKPRQLIEMQPLVPEKWKIKEKKGKVGKQSIHDLLQKIKRAGDNVTEIYLATDPDREGTLLGREVLIELGLMDKVTSRVYAHDTAESQIRKAFSQAKPIATDELLYVAGLERQRVDWLGGIASFALMKSENALKGHLGKGTGSIGRVKSGVAIFIEQVNQKNDNWDEEAPENNKYGIKMTTSDGLVLKSARQAPLEAQIIGWIKRHSTITTVDIKAEDKKRSVNAPMLLQLSSIMTWAKKNKIKKEIMPFLNNLALKGYITYPRTEINVISKSFRDENLAPRAEEVKNLLEVKLPLPNRLIFDKPWINNKKVDNAGHMANTYGDNVPSKTELESLEKEEQQLYRIIGLRSLAPMMPKGIDSVRQYSSQVDDMPFAASSSSILIKGWRELPELYSNKNQSKKSDEETTFVDGGLKNVNFEVERIKRHPPVRITPANIIELMGKYGLGTSGTRENIIKEMTSFGQIKNNGKYYEVTEVGKALVYNQPLYTFESTKELGKLLLDIQGLGDSETPIPAGTAINKLARDISTWRDAILPKINDTFTYFDPNIEKYKAVERMEVKTKSGKTLKFKKEFFGHTFSEEECEALSQGKEITFKGNNGKPVTGMLKHQTFSGNKFIGFMPNWDSEKYKKAKSVR</sequence>
<dbReference type="Gene3D" id="3.40.50.140">
    <property type="match status" value="1"/>
</dbReference>
<evidence type="ECO:0000259" key="4">
    <source>
        <dbReference type="PROSITE" id="PS52039"/>
    </source>
</evidence>
<keyword evidence="1" id="KW-0799">Topoisomerase</keyword>
<dbReference type="GO" id="GO:0003917">
    <property type="term" value="F:DNA topoisomerase type I (single strand cut, ATP-independent) activity"/>
    <property type="evidence" value="ECO:0007669"/>
    <property type="project" value="InterPro"/>
</dbReference>
<evidence type="ECO:0000313" key="5">
    <source>
        <dbReference type="EMBL" id="AYF99809.1"/>
    </source>
</evidence>
<dbReference type="OrthoDB" id="9803554at2"/>
<dbReference type="SUPFAM" id="SSF56712">
    <property type="entry name" value="Prokaryotic type I DNA topoisomerase"/>
    <property type="match status" value="1"/>
</dbReference>
<reference evidence="5 6" key="1">
    <citation type="submission" date="2018-09" db="EMBL/GenBank/DDBJ databases">
        <title>Genome sequencing of strain 1JSPR-7.</title>
        <authorList>
            <person name="Heo J."/>
            <person name="Kim S.-J."/>
            <person name="Kwon S.-W."/>
        </authorList>
    </citation>
    <scope>NUCLEOTIDE SEQUENCE [LARGE SCALE GENOMIC DNA]</scope>
    <source>
        <strain evidence="5 6">1JSPR-7</strain>
    </source>
</reference>
<evidence type="ECO:0000313" key="6">
    <source>
        <dbReference type="Proteomes" id="UP000269374"/>
    </source>
</evidence>
<dbReference type="Pfam" id="PF01131">
    <property type="entry name" value="Topoisom_bac"/>
    <property type="match status" value="1"/>
</dbReference>
<dbReference type="InterPro" id="IPR003602">
    <property type="entry name" value="Topo_IA_DNA-bd_dom"/>
</dbReference>
<organism evidence="5 6">
    <name type="scientific">Lactococcus allomyrinae</name>
    <dbReference type="NCBI Taxonomy" id="2419773"/>
    <lineage>
        <taxon>Bacteria</taxon>
        <taxon>Bacillati</taxon>
        <taxon>Bacillota</taxon>
        <taxon>Bacilli</taxon>
        <taxon>Lactobacillales</taxon>
        <taxon>Streptococcaceae</taxon>
        <taxon>Lactococcus</taxon>
    </lineage>
</organism>
<dbReference type="PRINTS" id="PR00417">
    <property type="entry name" value="PRTPISMRASEI"/>
</dbReference>
<evidence type="ECO:0000256" key="2">
    <source>
        <dbReference type="ARBA" id="ARBA00023125"/>
    </source>
</evidence>
<feature type="domain" description="Topo IA-type catalytic" evidence="4">
    <location>
        <begin position="170"/>
        <end position="611"/>
    </location>
</feature>
<dbReference type="GO" id="GO:0006310">
    <property type="term" value="P:DNA recombination"/>
    <property type="evidence" value="ECO:0007669"/>
    <property type="project" value="TreeGrafter"/>
</dbReference>
<dbReference type="InterPro" id="IPR023405">
    <property type="entry name" value="Topo_IA_core_domain"/>
</dbReference>
<dbReference type="SMART" id="SM00437">
    <property type="entry name" value="TOP1Ac"/>
    <property type="match status" value="1"/>
</dbReference>
<evidence type="ECO:0000256" key="1">
    <source>
        <dbReference type="ARBA" id="ARBA00023029"/>
    </source>
</evidence>
<dbReference type="RefSeq" id="WP_120771198.1">
    <property type="nucleotide sequence ID" value="NZ_CP032627.1"/>
</dbReference>
<dbReference type="GO" id="GO:0006281">
    <property type="term" value="P:DNA repair"/>
    <property type="evidence" value="ECO:0007669"/>
    <property type="project" value="TreeGrafter"/>
</dbReference>
<dbReference type="GO" id="GO:0006265">
    <property type="term" value="P:DNA topological change"/>
    <property type="evidence" value="ECO:0007669"/>
    <property type="project" value="InterPro"/>
</dbReference>
<dbReference type="Proteomes" id="UP000269374">
    <property type="component" value="Chromosome"/>
</dbReference>
<dbReference type="InterPro" id="IPR013826">
    <property type="entry name" value="Topo_IA_cen_sub3"/>
</dbReference>
<keyword evidence="6" id="KW-1185">Reference proteome</keyword>
<dbReference type="InterPro" id="IPR013824">
    <property type="entry name" value="Topo_IA_cen_sub1"/>
</dbReference>
<dbReference type="PANTHER" id="PTHR11390">
    <property type="entry name" value="PROKARYOTIC DNA TOPOISOMERASE"/>
    <property type="match status" value="1"/>
</dbReference>
<dbReference type="InterPro" id="IPR000380">
    <property type="entry name" value="Topo_IA"/>
</dbReference>
<dbReference type="InterPro" id="IPR013497">
    <property type="entry name" value="Topo_IA_cen"/>
</dbReference>
<dbReference type="InterPro" id="IPR006171">
    <property type="entry name" value="TOPRIM_dom"/>
</dbReference>
<dbReference type="EMBL" id="CP032627">
    <property type="protein sequence ID" value="AYF99809.1"/>
    <property type="molecule type" value="Genomic_DNA"/>
</dbReference>